<evidence type="ECO:0000313" key="3">
    <source>
        <dbReference type="Proteomes" id="UP000324091"/>
    </source>
</evidence>
<organism evidence="2 3">
    <name type="scientific">Takifugu flavidus</name>
    <name type="common">sansaifugu</name>
    <dbReference type="NCBI Taxonomy" id="433684"/>
    <lineage>
        <taxon>Eukaryota</taxon>
        <taxon>Metazoa</taxon>
        <taxon>Chordata</taxon>
        <taxon>Craniata</taxon>
        <taxon>Vertebrata</taxon>
        <taxon>Euteleostomi</taxon>
        <taxon>Actinopterygii</taxon>
        <taxon>Neopterygii</taxon>
        <taxon>Teleostei</taxon>
        <taxon>Neoteleostei</taxon>
        <taxon>Acanthomorphata</taxon>
        <taxon>Eupercaria</taxon>
        <taxon>Tetraodontiformes</taxon>
        <taxon>Tetradontoidea</taxon>
        <taxon>Tetraodontidae</taxon>
        <taxon>Takifugu</taxon>
    </lineage>
</organism>
<comment type="caution">
    <text evidence="2">The sequence shown here is derived from an EMBL/GenBank/DDBJ whole genome shotgun (WGS) entry which is preliminary data.</text>
</comment>
<dbReference type="AlphaFoldDB" id="A0A5C6MJC4"/>
<proteinExistence type="predicted"/>
<evidence type="ECO:0000256" key="1">
    <source>
        <dbReference type="SAM" id="MobiDB-lite"/>
    </source>
</evidence>
<feature type="region of interest" description="Disordered" evidence="1">
    <location>
        <begin position="52"/>
        <end position="94"/>
    </location>
</feature>
<gene>
    <name evidence="2" type="ORF">D4764_09G0002610</name>
</gene>
<dbReference type="EMBL" id="RHFK02000022">
    <property type="protein sequence ID" value="TWW55212.1"/>
    <property type="molecule type" value="Genomic_DNA"/>
</dbReference>
<sequence length="94" mass="9755">MGSLSAGTLQALSRPLGVSPLEPPLRISLQRCRSLPLPPNTLAALALLLPPSDTAPSSSSVRLRSGGSGSCRRRRLLRPGSEPLQVNISAASMS</sequence>
<reference evidence="2 3" key="1">
    <citation type="submission" date="2019-04" db="EMBL/GenBank/DDBJ databases">
        <title>Chromosome genome assembly for Takifugu flavidus.</title>
        <authorList>
            <person name="Xiao S."/>
        </authorList>
    </citation>
    <scope>NUCLEOTIDE SEQUENCE [LARGE SCALE GENOMIC DNA]</scope>
    <source>
        <strain evidence="2">HTHZ2018</strain>
        <tissue evidence="2">Muscle</tissue>
    </source>
</reference>
<protein>
    <submittedName>
        <fullName evidence="2">Uncharacterized protein</fullName>
    </submittedName>
</protein>
<name>A0A5C6MJC4_9TELE</name>
<keyword evidence="3" id="KW-1185">Reference proteome</keyword>
<dbReference type="Proteomes" id="UP000324091">
    <property type="component" value="Chromosome 9"/>
</dbReference>
<accession>A0A5C6MJC4</accession>
<evidence type="ECO:0000313" key="2">
    <source>
        <dbReference type="EMBL" id="TWW55212.1"/>
    </source>
</evidence>
<feature type="compositionally biased region" description="Low complexity" evidence="1">
    <location>
        <begin position="52"/>
        <end position="65"/>
    </location>
</feature>